<dbReference type="AlphaFoldDB" id="A0AAW0SQY7"/>
<proteinExistence type="predicted"/>
<feature type="region of interest" description="Disordered" evidence="1">
    <location>
        <begin position="168"/>
        <end position="196"/>
    </location>
</feature>
<dbReference type="EMBL" id="JARAKH010000047">
    <property type="protein sequence ID" value="KAK8377491.1"/>
    <property type="molecule type" value="Genomic_DNA"/>
</dbReference>
<comment type="caution">
    <text evidence="2">The sequence shown here is derived from an EMBL/GenBank/DDBJ whole genome shotgun (WGS) entry which is preliminary data.</text>
</comment>
<protein>
    <submittedName>
        <fullName evidence="2">Uncharacterized protein</fullName>
    </submittedName>
</protein>
<reference evidence="2 3" key="1">
    <citation type="submission" date="2023-03" db="EMBL/GenBank/DDBJ databases">
        <title>High-quality genome of Scylla paramamosain provides insights in environmental adaptation.</title>
        <authorList>
            <person name="Zhang L."/>
        </authorList>
    </citation>
    <scope>NUCLEOTIDE SEQUENCE [LARGE SCALE GENOMIC DNA]</scope>
    <source>
        <strain evidence="2">LZ_2023a</strain>
        <tissue evidence="2">Muscle</tissue>
    </source>
</reference>
<evidence type="ECO:0000313" key="3">
    <source>
        <dbReference type="Proteomes" id="UP001487740"/>
    </source>
</evidence>
<gene>
    <name evidence="2" type="ORF">O3P69_013846</name>
</gene>
<evidence type="ECO:0000256" key="1">
    <source>
        <dbReference type="SAM" id="MobiDB-lite"/>
    </source>
</evidence>
<evidence type="ECO:0000313" key="2">
    <source>
        <dbReference type="EMBL" id="KAK8377491.1"/>
    </source>
</evidence>
<sequence>MQGRAVPAVTCWGRADVEGVLGCCSGWMEEVVGVVTGGSCYLTASTLDLWGRGTAPPPSLRRPRCEVTNKGQDTTKTSPARNYNAGSHSLLAHPPSYLSRMSRSLGIRGYPGRRRRDAGKVMADEAIQAEIVILNYVVSSNDGLALLSNLTSTTVTLDLESDMTGWADGCGGGGGGGGDGNGGSGGDGGGDDGGDLWCQWRQQREGSLQVAMVVLVFLWRRSLLHDALSDFAALEVTRQPQVGGWRCPVVLGKELGRR</sequence>
<name>A0AAW0SQY7_SCYPA</name>
<dbReference type="Proteomes" id="UP001487740">
    <property type="component" value="Unassembled WGS sequence"/>
</dbReference>
<keyword evidence="3" id="KW-1185">Reference proteome</keyword>
<feature type="compositionally biased region" description="Gly residues" evidence="1">
    <location>
        <begin position="168"/>
        <end position="188"/>
    </location>
</feature>
<feature type="compositionally biased region" description="Polar residues" evidence="1">
    <location>
        <begin position="69"/>
        <end position="86"/>
    </location>
</feature>
<accession>A0AAW0SQY7</accession>
<feature type="region of interest" description="Disordered" evidence="1">
    <location>
        <begin position="52"/>
        <end position="86"/>
    </location>
</feature>
<organism evidence="2 3">
    <name type="scientific">Scylla paramamosain</name>
    <name type="common">Mud crab</name>
    <dbReference type="NCBI Taxonomy" id="85552"/>
    <lineage>
        <taxon>Eukaryota</taxon>
        <taxon>Metazoa</taxon>
        <taxon>Ecdysozoa</taxon>
        <taxon>Arthropoda</taxon>
        <taxon>Crustacea</taxon>
        <taxon>Multicrustacea</taxon>
        <taxon>Malacostraca</taxon>
        <taxon>Eumalacostraca</taxon>
        <taxon>Eucarida</taxon>
        <taxon>Decapoda</taxon>
        <taxon>Pleocyemata</taxon>
        <taxon>Brachyura</taxon>
        <taxon>Eubrachyura</taxon>
        <taxon>Portunoidea</taxon>
        <taxon>Portunidae</taxon>
        <taxon>Portuninae</taxon>
        <taxon>Scylla</taxon>
    </lineage>
</organism>